<keyword evidence="3" id="KW-0012">Acyltransferase</keyword>
<dbReference type="RefSeq" id="WP_038683297.1">
    <property type="nucleotide sequence ID" value="NZ_CP007514.1"/>
</dbReference>
<evidence type="ECO:0000313" key="4">
    <source>
        <dbReference type="Proteomes" id="UP000025229"/>
    </source>
</evidence>
<evidence type="ECO:0000313" key="3">
    <source>
        <dbReference type="EMBL" id="MDX5892608.1"/>
    </source>
</evidence>
<dbReference type="PANTHER" id="PTHR37817">
    <property type="entry name" value="N-ACETYLTRANSFERASE EIS"/>
    <property type="match status" value="1"/>
</dbReference>
<dbReference type="GO" id="GO:0034069">
    <property type="term" value="F:aminoglycoside N-acetyltransferase activity"/>
    <property type="evidence" value="ECO:0007669"/>
    <property type="project" value="TreeGrafter"/>
</dbReference>
<dbReference type="Pfam" id="PF13530">
    <property type="entry name" value="SCP2_2"/>
    <property type="match status" value="1"/>
</dbReference>
<dbReference type="STRING" id="42256.RradSPS_2687"/>
<proteinExistence type="predicted"/>
<keyword evidence="2" id="KW-0808">Transferase</keyword>
<dbReference type="InterPro" id="IPR036527">
    <property type="entry name" value="SCP2_sterol-bd_dom_sf"/>
</dbReference>
<dbReference type="EC" id="2.3.1.-" evidence="3"/>
<dbReference type="PANTHER" id="PTHR37817:SF1">
    <property type="entry name" value="N-ACETYLTRANSFERASE EIS"/>
    <property type="match status" value="1"/>
</dbReference>
<dbReference type="Pfam" id="PF17668">
    <property type="entry name" value="Acetyltransf_17"/>
    <property type="match status" value="1"/>
</dbReference>
<dbReference type="HOGENOM" id="CLU_050659_1_1_11"/>
<dbReference type="GO" id="GO:0030649">
    <property type="term" value="P:aminoglycoside antibiotic catabolic process"/>
    <property type="evidence" value="ECO:0007669"/>
    <property type="project" value="TreeGrafter"/>
</dbReference>
<evidence type="ECO:0000313" key="2">
    <source>
        <dbReference type="EMBL" id="AHY47970.1"/>
    </source>
</evidence>
<dbReference type="EMBL" id="CP007514">
    <property type="protein sequence ID" value="AHY47970.1"/>
    <property type="molecule type" value="Genomic_DNA"/>
</dbReference>
<dbReference type="InterPro" id="IPR000182">
    <property type="entry name" value="GNAT_dom"/>
</dbReference>
<feature type="domain" description="N-acetyltransferase" evidence="1">
    <location>
        <begin position="1"/>
        <end position="146"/>
    </location>
</feature>
<dbReference type="Pfam" id="PF13527">
    <property type="entry name" value="Acetyltransf_9"/>
    <property type="match status" value="1"/>
</dbReference>
<dbReference type="InterPro" id="IPR051554">
    <property type="entry name" value="Acetyltransferase_Eis"/>
</dbReference>
<gene>
    <name evidence="2" type="ORF">RradSPS_2687</name>
    <name evidence="3" type="ORF">SIL72_01065</name>
</gene>
<dbReference type="InterPro" id="IPR041380">
    <property type="entry name" value="Acetyltransf_17"/>
</dbReference>
<keyword evidence="4" id="KW-1185">Reference proteome</keyword>
<organism evidence="2 4">
    <name type="scientific">Rubrobacter radiotolerans</name>
    <name type="common">Arthrobacter radiotolerans</name>
    <dbReference type="NCBI Taxonomy" id="42256"/>
    <lineage>
        <taxon>Bacteria</taxon>
        <taxon>Bacillati</taxon>
        <taxon>Actinomycetota</taxon>
        <taxon>Rubrobacteria</taxon>
        <taxon>Rubrobacterales</taxon>
        <taxon>Rubrobacteraceae</taxon>
        <taxon>Rubrobacter</taxon>
    </lineage>
</organism>
<dbReference type="InterPro" id="IPR025559">
    <property type="entry name" value="Eis_dom"/>
</dbReference>
<dbReference type="CDD" id="cd04301">
    <property type="entry name" value="NAT_SF"/>
    <property type="match status" value="1"/>
</dbReference>
<protein>
    <submittedName>
        <fullName evidence="3">GNAT family N-acetyltransferase</fullName>
        <ecNumber evidence="3">2.3.1.-</ecNumber>
    </submittedName>
    <submittedName>
        <fullName evidence="2">Putative acetyltransferase involved in intracellular survival and related acetyltransferase</fullName>
    </submittedName>
</protein>
<dbReference type="InterPro" id="IPR016181">
    <property type="entry name" value="Acyl_CoA_acyltransferase"/>
</dbReference>
<dbReference type="PROSITE" id="PS51186">
    <property type="entry name" value="GNAT"/>
    <property type="match status" value="1"/>
</dbReference>
<reference evidence="2 4" key="1">
    <citation type="submission" date="2014-03" db="EMBL/GenBank/DDBJ databases">
        <title>Complete genome sequence of the Radio-Resistant Rubrobacter radiotolerans RSPS-4.</title>
        <authorList>
            <person name="Egas C.C."/>
            <person name="Barroso C.C."/>
            <person name="Froufe H.J.C."/>
            <person name="Pacheco J.J."/>
            <person name="Albuquerque L.L."/>
            <person name="da Costa M.M.S."/>
        </authorList>
    </citation>
    <scope>NUCLEOTIDE SEQUENCE [LARGE SCALE GENOMIC DNA]</scope>
    <source>
        <strain evidence="2 4">RSPS-4</strain>
    </source>
</reference>
<dbReference type="OrthoDB" id="3498897at2"/>
<dbReference type="SUPFAM" id="SSF55718">
    <property type="entry name" value="SCP-like"/>
    <property type="match status" value="1"/>
</dbReference>
<dbReference type="AlphaFoldDB" id="A0A023X7F7"/>
<dbReference type="SUPFAM" id="SSF55729">
    <property type="entry name" value="Acyl-CoA N-acyltransferases (Nat)"/>
    <property type="match status" value="1"/>
</dbReference>
<dbReference type="Proteomes" id="UP001281130">
    <property type="component" value="Unassembled WGS sequence"/>
</dbReference>
<accession>A0A023X7F7</accession>
<dbReference type="EMBL" id="JAWXXX010000001">
    <property type="protein sequence ID" value="MDX5892608.1"/>
    <property type="molecule type" value="Genomic_DNA"/>
</dbReference>
<reference evidence="3" key="2">
    <citation type="submission" date="2023-11" db="EMBL/GenBank/DDBJ databases">
        <title>MicrobeMod: A computational toolkit for identifying prokaryotic methylation and restriction-modification with nanopore sequencing.</title>
        <authorList>
            <person name="Crits-Christoph A."/>
            <person name="Kang S.C."/>
            <person name="Lee H."/>
            <person name="Ostrov N."/>
        </authorList>
    </citation>
    <scope>NUCLEOTIDE SEQUENCE</scope>
    <source>
        <strain evidence="3">ATCC 51242</strain>
    </source>
</reference>
<dbReference type="eggNOG" id="COG4552">
    <property type="taxonomic scope" value="Bacteria"/>
</dbReference>
<dbReference type="Proteomes" id="UP000025229">
    <property type="component" value="Chromosome"/>
</dbReference>
<evidence type="ECO:0000259" key="1">
    <source>
        <dbReference type="PROSITE" id="PS51186"/>
    </source>
</evidence>
<dbReference type="KEGG" id="rrd:RradSPS_2687"/>
<dbReference type="Gene3D" id="3.40.630.30">
    <property type="match status" value="2"/>
</dbReference>
<sequence>MKVRSYTPDDRDALARMMTLAFGGSIQESREYYKPQKNPVLDPEQVFVIEEDGEPRASATVLPLRAWVDGEDVPLGGVSAVYTHPASRRRGHAGALVRTLLRDLRERDVHLSTLWPFEHAFYRAYGYELASESIRYRVTPAKLPKSEEQRNVRPHRSDDLEGLIRAFEGQAPRYQLCVRRGEGVWKRLLRRGKEGWEFAVHERGLGIEGYAFYRHREKNDEDGPSRTLEVAEIVTVTREARAGLLSFMASYNPEEFTVRLATPRGEPLHPYLESSHVGMELEPEFMLRLVDVEGALGHLRREVPEPLVLEVSDDGLPENAGEFTLGTGEVVRGAEAERRVELDVRRLAQLYAGYLGARDLAEQSLVRARDGEALELLEALFPTGEPWVYPTDHF</sequence>
<name>A0A023X7F7_RUBRA</name>
<dbReference type="Gene3D" id="3.30.1050.10">
    <property type="entry name" value="SCP2 sterol-binding domain"/>
    <property type="match status" value="1"/>
</dbReference>